<dbReference type="PROSITE" id="PS01180">
    <property type="entry name" value="CUB"/>
    <property type="match status" value="1"/>
</dbReference>
<dbReference type="PROSITE" id="PS01285">
    <property type="entry name" value="FA58C_1"/>
    <property type="match status" value="1"/>
</dbReference>
<evidence type="ECO:0008006" key="15">
    <source>
        <dbReference type="Google" id="ProtNLM"/>
    </source>
</evidence>
<evidence type="ECO:0000313" key="12">
    <source>
        <dbReference type="EMBL" id="KAG0121894.1"/>
    </source>
</evidence>
<feature type="domain" description="F5/8 type C" evidence="10">
    <location>
        <begin position="191"/>
        <end position="348"/>
    </location>
</feature>
<dbReference type="Pfam" id="PF03815">
    <property type="entry name" value="LCCL"/>
    <property type="match status" value="1"/>
</dbReference>
<dbReference type="GO" id="GO:0038023">
    <property type="term" value="F:signaling receptor activity"/>
    <property type="evidence" value="ECO:0007669"/>
    <property type="project" value="TreeGrafter"/>
</dbReference>
<evidence type="ECO:0000313" key="13">
    <source>
        <dbReference type="EMBL" id="KAI1242300.1"/>
    </source>
</evidence>
<reference evidence="13 14" key="2">
    <citation type="journal article" date="2021" name="J. Hered.">
        <title>Feather Gene Expression Elucidates the Developmental Basis of Plumage Iridescence in African Starlings.</title>
        <authorList>
            <person name="Rubenstein D.R."/>
            <person name="Corvelo A."/>
            <person name="MacManes M.D."/>
            <person name="Maia R."/>
            <person name="Narzisi G."/>
            <person name="Rousaki A."/>
            <person name="Vandenabeele P."/>
            <person name="Shawkey M.D."/>
            <person name="Solomon J."/>
        </authorList>
    </citation>
    <scope>NUCLEOTIDE SEQUENCE [LARGE SCALE GENOMIC DNA]</scope>
    <source>
        <strain evidence="13">SS15</strain>
    </source>
</reference>
<gene>
    <name evidence="13" type="ORF">IHE44_0005830</name>
    <name evidence="12" type="ORF">IHE44_010109</name>
</gene>
<evidence type="ECO:0000256" key="3">
    <source>
        <dbReference type="ARBA" id="ARBA00022692"/>
    </source>
</evidence>
<evidence type="ECO:0000256" key="1">
    <source>
        <dbReference type="ARBA" id="ARBA00004479"/>
    </source>
</evidence>
<reference evidence="12" key="1">
    <citation type="submission" date="2020-10" db="EMBL/GenBank/DDBJ databases">
        <title>Feather gene expression reveals the developmental basis of iridescence in African starlings.</title>
        <authorList>
            <person name="Rubenstein D.R."/>
        </authorList>
    </citation>
    <scope>NUCLEOTIDE SEQUENCE</scope>
    <source>
        <strain evidence="12">SS15</strain>
        <tissue evidence="12">Liver</tissue>
    </source>
</reference>
<keyword evidence="3" id="KW-0812">Transmembrane</keyword>
<evidence type="ECO:0000256" key="2">
    <source>
        <dbReference type="ARBA" id="ARBA00022553"/>
    </source>
</evidence>
<dbReference type="OrthoDB" id="441660at2759"/>
<dbReference type="SMART" id="SM00042">
    <property type="entry name" value="CUB"/>
    <property type="match status" value="1"/>
</dbReference>
<evidence type="ECO:0000259" key="10">
    <source>
        <dbReference type="PROSITE" id="PS50022"/>
    </source>
</evidence>
<dbReference type="Gene3D" id="2.60.120.260">
    <property type="entry name" value="Galactose-binding domain-like"/>
    <property type="match status" value="1"/>
</dbReference>
<protein>
    <recommendedName>
        <fullName evidence="15">Discoidin, CUB and LCCL domain-containing protein 2</fullName>
    </recommendedName>
</protein>
<organism evidence="12">
    <name type="scientific">Lamprotornis superbus</name>
    <dbReference type="NCBI Taxonomy" id="245042"/>
    <lineage>
        <taxon>Eukaryota</taxon>
        <taxon>Metazoa</taxon>
        <taxon>Chordata</taxon>
        <taxon>Craniata</taxon>
        <taxon>Vertebrata</taxon>
        <taxon>Euteleostomi</taxon>
        <taxon>Archelosauria</taxon>
        <taxon>Archosauria</taxon>
        <taxon>Dinosauria</taxon>
        <taxon>Saurischia</taxon>
        <taxon>Theropoda</taxon>
        <taxon>Coelurosauria</taxon>
        <taxon>Aves</taxon>
        <taxon>Neognathae</taxon>
        <taxon>Neoaves</taxon>
        <taxon>Telluraves</taxon>
        <taxon>Australaves</taxon>
        <taxon>Passeriformes</taxon>
        <taxon>Sturnidae</taxon>
        <taxon>Lamprotornis</taxon>
    </lineage>
</organism>
<comment type="caution">
    <text evidence="12">The sequence shown here is derived from an EMBL/GenBank/DDBJ whole genome shotgun (WGS) entry which is preliminary data.</text>
</comment>
<evidence type="ECO:0000256" key="6">
    <source>
        <dbReference type="ARBA" id="ARBA00023136"/>
    </source>
</evidence>
<dbReference type="Pfam" id="PF00431">
    <property type="entry name" value="CUB"/>
    <property type="match status" value="1"/>
</dbReference>
<dbReference type="PANTHER" id="PTHR46806:SF3">
    <property type="entry name" value="DISCOIDIN, CUB AND LCCL DOMAIN-CONTAINING PROTEIN 2"/>
    <property type="match status" value="1"/>
</dbReference>
<dbReference type="SMART" id="SM00603">
    <property type="entry name" value="LCCL"/>
    <property type="match status" value="1"/>
</dbReference>
<dbReference type="InterPro" id="IPR019131">
    <property type="entry name" value="Cortactin-binding_p2_N"/>
</dbReference>
<dbReference type="SUPFAM" id="SSF49785">
    <property type="entry name" value="Galactose-binding domain-like"/>
    <property type="match status" value="1"/>
</dbReference>
<dbReference type="InterPro" id="IPR036609">
    <property type="entry name" value="LCCL_sf"/>
</dbReference>
<feature type="disulfide bond" evidence="8">
    <location>
        <begin position="52"/>
        <end position="79"/>
    </location>
</feature>
<dbReference type="InterPro" id="IPR004043">
    <property type="entry name" value="LCCL"/>
</dbReference>
<dbReference type="Pfam" id="PF09727">
    <property type="entry name" value="CortBP2"/>
    <property type="match status" value="1"/>
</dbReference>
<comment type="subcellular location">
    <subcellularLocation>
        <location evidence="1">Membrane</location>
        <topology evidence="1">Single-pass type I membrane protein</topology>
    </subcellularLocation>
</comment>
<evidence type="ECO:0000259" key="11">
    <source>
        <dbReference type="PROSITE" id="PS50820"/>
    </source>
</evidence>
<evidence type="ECO:0000313" key="14">
    <source>
        <dbReference type="Proteomes" id="UP000618051"/>
    </source>
</evidence>
<evidence type="ECO:0000256" key="5">
    <source>
        <dbReference type="ARBA" id="ARBA00023054"/>
    </source>
</evidence>
<sequence length="899" mass="100821">MPLYANQELPRCQLLLIPWYQKLSLPMAAAGSSLSLPCVLCIVQAPVAGDGCGHTVLGPESGTLASINYPRTSPNSTVCEWEIRVKPGQRVQLKFGDFDIDDSDSCHSSYLRVHNGIGPNRTEIVSIVQLDSSSLCMAGVHAGVVSNTLGGQINVVISKGIPYYESSLANNVTSKLGPLSTSLFTFKTSGCYGTLGMESGVIPDSHITSSSVLEWPNQTGQVNIWKPENARLKRIGPPWAAFISDEHQWLQIDLNKEKKITGIITTGSTLAEHYYYVSAYRILYSDDAQKWTVYREPGMGKDKIFQGNTELYQEVRNNFIPPIIARFFRINPLKWHQKIAMKVELLGCQFSIGRAPKITLPPPPQNKNDKKNADFMDDFIHSMKTSLQTDKTTFTPEIKNTTVTPSVTKVCSWHWRNRRKKTEGTYDLPYWDRAEYAQPLVGGIVGTLHQRSTFKPEEGKEASYADLDPYSSPIQEVYHAYAEPLPVTGPEYATPIIMDMSSHPSPPLGAPSISTFKAAGNQAPPLVGTCNKLLSRTDSASSAQALYDIPKGQSGPGSADRLMYQVPQSVAHPTALRKVPDPLDAPVEIPERGKGRHSHPDDEVIVHKTIVPLVLLVKVEFDILLLPWTMENSITKLNKERKLPGIEQKDSPEISSGPEQEEKANMVAERTTGCGRFNSSAISLKSQYSFVSSHCQYGPQNGKEEEHSQPTKAAHLLKHHKNPVVAYVDLDKQDTGQCQSALLAQSLRHYKNEDWITDSNANNEMTDKRYRYILQKNLAQDEVIGVLKAEKIDLALLEAQYGFVTPKKVLEALQRDAIQTKAEQWQEDIYEKPMGELDKVVEKQKEVHRRMLEQFLMVEKAHRQTLYELEEEKRKHSKYMEKSDEFTNLLEQECERLRD</sequence>
<name>A0A835TXJ6_9PASS</name>
<evidence type="ECO:0000256" key="4">
    <source>
        <dbReference type="ARBA" id="ARBA00022989"/>
    </source>
</evidence>
<dbReference type="PROSITE" id="PS50820">
    <property type="entry name" value="LCCL"/>
    <property type="match status" value="1"/>
</dbReference>
<dbReference type="EMBL" id="JADDUC020000002">
    <property type="protein sequence ID" value="KAI1242300.1"/>
    <property type="molecule type" value="Genomic_DNA"/>
</dbReference>
<reference evidence="13" key="3">
    <citation type="submission" date="2022-01" db="EMBL/GenBank/DDBJ databases">
        <authorList>
            <person name="Rubenstein D.R."/>
        </authorList>
    </citation>
    <scope>NUCLEOTIDE SEQUENCE</scope>
    <source>
        <strain evidence="13">SS15</strain>
        <tissue evidence="13">Liver</tissue>
    </source>
</reference>
<dbReference type="Gene3D" id="2.60.120.290">
    <property type="entry name" value="Spermadhesin, CUB domain"/>
    <property type="match status" value="1"/>
</dbReference>
<keyword evidence="4" id="KW-1133">Transmembrane helix</keyword>
<evidence type="ECO:0000256" key="8">
    <source>
        <dbReference type="PROSITE-ProRule" id="PRU00059"/>
    </source>
</evidence>
<dbReference type="AlphaFoldDB" id="A0A835TXJ6"/>
<dbReference type="Proteomes" id="UP000618051">
    <property type="component" value="Unassembled WGS sequence"/>
</dbReference>
<keyword evidence="6" id="KW-0472">Membrane</keyword>
<keyword evidence="5" id="KW-0175">Coiled coil</keyword>
<dbReference type="InterPro" id="IPR000859">
    <property type="entry name" value="CUB_dom"/>
</dbReference>
<dbReference type="InterPro" id="IPR000421">
    <property type="entry name" value="FA58C"/>
</dbReference>
<dbReference type="CDD" id="cd00057">
    <property type="entry name" value="FA58C"/>
    <property type="match status" value="1"/>
</dbReference>
<dbReference type="SMART" id="SM00231">
    <property type="entry name" value="FA58C"/>
    <property type="match status" value="1"/>
</dbReference>
<dbReference type="SUPFAM" id="SSF69848">
    <property type="entry name" value="LCCL domain"/>
    <property type="match status" value="1"/>
</dbReference>
<comment type="caution">
    <text evidence="8">Lacks conserved residue(s) required for the propagation of feature annotation.</text>
</comment>
<dbReference type="PROSITE" id="PS50022">
    <property type="entry name" value="FA58C_3"/>
    <property type="match status" value="1"/>
</dbReference>
<accession>A0A835TXJ6</accession>
<dbReference type="Pfam" id="PF00754">
    <property type="entry name" value="F5_F8_type_C"/>
    <property type="match status" value="1"/>
</dbReference>
<dbReference type="EMBL" id="JADDUC010000042">
    <property type="protein sequence ID" value="KAG0121894.1"/>
    <property type="molecule type" value="Genomic_DNA"/>
</dbReference>
<proteinExistence type="predicted"/>
<dbReference type="InterPro" id="IPR035914">
    <property type="entry name" value="Sperma_CUB_dom_sf"/>
</dbReference>
<dbReference type="FunFam" id="2.60.120.260:FF:000002">
    <property type="entry name" value="Coagulation factor VIII"/>
    <property type="match status" value="1"/>
</dbReference>
<dbReference type="GO" id="GO:0005886">
    <property type="term" value="C:plasma membrane"/>
    <property type="evidence" value="ECO:0007669"/>
    <property type="project" value="TreeGrafter"/>
</dbReference>
<dbReference type="InterPro" id="IPR008979">
    <property type="entry name" value="Galactose-bd-like_sf"/>
</dbReference>
<dbReference type="CDD" id="cd00041">
    <property type="entry name" value="CUB"/>
    <property type="match status" value="1"/>
</dbReference>
<evidence type="ECO:0000256" key="7">
    <source>
        <dbReference type="ARBA" id="ARBA00023157"/>
    </source>
</evidence>
<keyword evidence="2" id="KW-0597">Phosphoprotein</keyword>
<keyword evidence="7 8" id="KW-1015">Disulfide bond</keyword>
<dbReference type="PANTHER" id="PTHR46806">
    <property type="entry name" value="F5/8 TYPE C DOMAIN-CONTAINING PROTEIN"/>
    <property type="match status" value="1"/>
</dbReference>
<evidence type="ECO:0000259" key="9">
    <source>
        <dbReference type="PROSITE" id="PS01180"/>
    </source>
</evidence>
<dbReference type="InterPro" id="IPR050633">
    <property type="entry name" value="Neuropilin_MCO_CoagFactor"/>
</dbReference>
<dbReference type="GO" id="GO:0042060">
    <property type="term" value="P:wound healing"/>
    <property type="evidence" value="ECO:0007669"/>
    <property type="project" value="TreeGrafter"/>
</dbReference>
<dbReference type="SUPFAM" id="SSF49854">
    <property type="entry name" value="Spermadhesin, CUB domain"/>
    <property type="match status" value="1"/>
</dbReference>
<feature type="domain" description="LCCL" evidence="11">
    <location>
        <begin position="105"/>
        <end position="184"/>
    </location>
</feature>
<feature type="domain" description="CUB" evidence="9">
    <location>
        <begin position="52"/>
        <end position="119"/>
    </location>
</feature>
<keyword evidence="14" id="KW-1185">Reference proteome</keyword>